<keyword evidence="1" id="KW-1133">Transmembrane helix</keyword>
<dbReference type="EMBL" id="LC145168">
    <property type="protein sequence ID" value="BAU79825.1"/>
    <property type="molecule type" value="Genomic_DNA"/>
</dbReference>
<evidence type="ECO:0000313" key="2">
    <source>
        <dbReference type="EMBL" id="BAU79825.1"/>
    </source>
</evidence>
<keyword evidence="1" id="KW-0812">Transmembrane</keyword>
<keyword evidence="1" id="KW-0472">Membrane</keyword>
<dbReference type="InterPro" id="IPR031617">
    <property type="entry name" value="PelG"/>
</dbReference>
<reference evidence="2" key="1">
    <citation type="journal article" date="2016" name="Microbes Environ.">
        <title>In Situ Gene Expression Responsible for Sulfide Oxidation and CO2 Fixation of an Uncultured Large Sausage-Shaped Aquificae Bacterium in a Sulfidic Hot Spring.</title>
        <authorList>
            <person name="Tamazawa S."/>
            <person name="Yamamoto K."/>
            <person name="Takasaki K."/>
            <person name="Mitani Y."/>
            <person name="Hanada S."/>
            <person name="Kamagata Y."/>
            <person name="Tamaki H."/>
        </authorList>
    </citation>
    <scope>NUCLEOTIDE SEQUENCE</scope>
</reference>
<feature type="transmembrane region" description="Helical" evidence="1">
    <location>
        <begin position="123"/>
        <end position="142"/>
    </location>
</feature>
<proteinExistence type="predicted"/>
<feature type="transmembrane region" description="Helical" evidence="1">
    <location>
        <begin position="95"/>
        <end position="116"/>
    </location>
</feature>
<organism evidence="2">
    <name type="scientific">uncultured Aquificaceae bacterium</name>
    <dbReference type="NCBI Taxonomy" id="374108"/>
    <lineage>
        <taxon>Bacteria</taxon>
        <taxon>Pseudomonadati</taxon>
        <taxon>Aquificota</taxon>
        <taxon>Aquificia</taxon>
        <taxon>Aquificales</taxon>
        <taxon>Aquificaceae</taxon>
        <taxon>environmental samples</taxon>
    </lineage>
</organism>
<evidence type="ECO:0000256" key="1">
    <source>
        <dbReference type="SAM" id="Phobius"/>
    </source>
</evidence>
<protein>
    <submittedName>
        <fullName evidence="2">Putative inner membrane protein</fullName>
    </submittedName>
</protein>
<dbReference type="AlphaFoldDB" id="A0A146JBV2"/>
<feature type="transmembrane region" description="Helical" evidence="1">
    <location>
        <begin position="148"/>
        <end position="167"/>
    </location>
</feature>
<name>A0A146JBV2_9AQUI</name>
<accession>A0A146JBV2</accession>
<sequence length="182" mass="21409">MFLAYISIAPGMAIFFLKLETEFAEYYDRYYRSVREGATLQKIYEYGDEMILSARNVILDTMRIQGIAFIIFLLFDTFLLKIFNISLLYIPLLHILMLGTYLQLVFMAIIAILNYFDRRLEAMISSLIFAITNFIFSLITVYLGPYYYGYGFVFSLLVSNIVAIILLRRFLNEVHYQTFMLN</sequence>
<dbReference type="Pfam" id="PF16933">
    <property type="entry name" value="PelG"/>
    <property type="match status" value="1"/>
</dbReference>
<feature type="transmembrane region" description="Helical" evidence="1">
    <location>
        <begin position="67"/>
        <end position="89"/>
    </location>
</feature>